<dbReference type="PANTHER" id="PTHR11113:SF2">
    <property type="entry name" value="ADENINE DEAMINASE"/>
    <property type="match status" value="1"/>
</dbReference>
<keyword evidence="4 6" id="KW-0464">Manganese</keyword>
<accession>A0A6N6NA41</accession>
<dbReference type="EC" id="3.5.4.2" evidence="2 6"/>
<dbReference type="GO" id="GO:0000034">
    <property type="term" value="F:adenine deaminase activity"/>
    <property type="evidence" value="ECO:0007669"/>
    <property type="project" value="UniProtKB-UniRule"/>
</dbReference>
<dbReference type="SUPFAM" id="SSF51338">
    <property type="entry name" value="Composite domain of metallo-dependent hydrolases"/>
    <property type="match status" value="1"/>
</dbReference>
<comment type="similarity">
    <text evidence="1 6">Belongs to the metallo-dependent hydrolases superfamily. Adenine deaminase family.</text>
</comment>
<dbReference type="GO" id="GO:0006146">
    <property type="term" value="P:adenine catabolic process"/>
    <property type="evidence" value="ECO:0007669"/>
    <property type="project" value="InterPro"/>
</dbReference>
<dbReference type="EMBL" id="WAIE01000001">
    <property type="protein sequence ID" value="KAB1443859.1"/>
    <property type="molecule type" value="Genomic_DNA"/>
</dbReference>
<dbReference type="InterPro" id="IPR032466">
    <property type="entry name" value="Metal_Hydrolase"/>
</dbReference>
<organism evidence="9 10">
    <name type="scientific">Pseudodesulfovibrio senegalensis</name>
    <dbReference type="NCBI Taxonomy" id="1721087"/>
    <lineage>
        <taxon>Bacteria</taxon>
        <taxon>Pseudomonadati</taxon>
        <taxon>Thermodesulfobacteriota</taxon>
        <taxon>Desulfovibrionia</taxon>
        <taxon>Desulfovibrionales</taxon>
        <taxon>Desulfovibrionaceae</taxon>
    </lineage>
</organism>
<reference evidence="9 10" key="1">
    <citation type="journal article" date="2017" name="Int. J. Syst. Evol. Microbiol.">
        <title>Desulfovibrio senegalensis sp. nov., a mesophilic sulfate reducer isolated from marine sediment.</title>
        <authorList>
            <person name="Thioye A."/>
            <person name="Gam Z.B.A."/>
            <person name="Mbengue M."/>
            <person name="Cayol J.L."/>
            <person name="Joseph-Bartoli M."/>
            <person name="Toure-Kane C."/>
            <person name="Labat M."/>
        </authorList>
    </citation>
    <scope>NUCLEOTIDE SEQUENCE [LARGE SCALE GENOMIC DNA]</scope>
    <source>
        <strain evidence="9 10">DSM 101509</strain>
    </source>
</reference>
<dbReference type="CDD" id="cd01295">
    <property type="entry name" value="AdeC"/>
    <property type="match status" value="1"/>
</dbReference>
<dbReference type="AlphaFoldDB" id="A0A6N6NA41"/>
<evidence type="ECO:0000256" key="6">
    <source>
        <dbReference type="HAMAP-Rule" id="MF_01518"/>
    </source>
</evidence>
<dbReference type="PANTHER" id="PTHR11113">
    <property type="entry name" value="N-ACETYLGLUCOSAMINE-6-PHOSPHATE DEACETYLASE"/>
    <property type="match status" value="1"/>
</dbReference>
<evidence type="ECO:0000313" key="10">
    <source>
        <dbReference type="Proteomes" id="UP000438699"/>
    </source>
</evidence>
<sequence>MNPEEQKKLVDMAAGRIPADLLVTNARVVDVFSRQVVHGSLAVGCGRILGMGDYEARETLDAGGAYVVPGLIDAHVHIESSLVAPPEFARAVVPHGVTTVIADPHEIANVRGLTGIRYMLDASRDLPLGVFVMLPSCVPATAGEHAGAVLHAADLAELIDDPFVGGIGEVMDYPAVAGGDPQVLAKIALGLSRNKVVDGHSPMLTGMDLNAYAAAGVMTDHECSSLEEMQDRIARGMYVLLREGSAARDLQYLVPGVNTANCSRCVFCTDDRQPADLLENGSIDNNIRMAVSMGLDPLMAVTMATLNAAQCYGLRDKGALAPGRDADFLLVDDLENFEARAVYAGGKLVAKNRTMLAELPDPDNTPVLDTVNIRPVTQADLSLELECPRANVIGIQPHSLVTEALVRDVVTDESGAFSCAKNPGLLKLAVVERHHATGNVGVGIIENYGLTNGAVATTVAHDSHNIVVCGDNDHDMLAAISDIEAMGGGITLVRAGKVVAHLPLAVGGLMSEHDAGHVAEQLERMNRMAREEFSVNPDLEPFMTLSFMTLPVIPELKLTDSGLFDVRSFSLVPVCAS</sequence>
<evidence type="ECO:0000256" key="4">
    <source>
        <dbReference type="ARBA" id="ARBA00023211"/>
    </source>
</evidence>
<dbReference type="HAMAP" id="MF_01518">
    <property type="entry name" value="Adenine_deamin"/>
    <property type="match status" value="1"/>
</dbReference>
<comment type="caution">
    <text evidence="9">The sequence shown here is derived from an EMBL/GenBank/DDBJ whole genome shotgun (WGS) entry which is preliminary data.</text>
</comment>
<dbReference type="Pfam" id="PF01979">
    <property type="entry name" value="Amidohydro_1"/>
    <property type="match status" value="1"/>
</dbReference>
<feature type="domain" description="Amidohydrolase-related" evidence="7">
    <location>
        <begin position="66"/>
        <end position="349"/>
    </location>
</feature>
<dbReference type="NCBIfam" id="TIGR01178">
    <property type="entry name" value="ade"/>
    <property type="match status" value="1"/>
</dbReference>
<keyword evidence="10" id="KW-1185">Reference proteome</keyword>
<evidence type="ECO:0000259" key="7">
    <source>
        <dbReference type="Pfam" id="PF01979"/>
    </source>
</evidence>
<evidence type="ECO:0000256" key="3">
    <source>
        <dbReference type="ARBA" id="ARBA00022801"/>
    </source>
</evidence>
<dbReference type="OrthoDB" id="9775607at2"/>
<comment type="catalytic activity">
    <reaction evidence="5 6">
        <text>adenine + H2O + H(+) = hypoxanthine + NH4(+)</text>
        <dbReference type="Rhea" id="RHEA:23688"/>
        <dbReference type="ChEBI" id="CHEBI:15377"/>
        <dbReference type="ChEBI" id="CHEBI:15378"/>
        <dbReference type="ChEBI" id="CHEBI:16708"/>
        <dbReference type="ChEBI" id="CHEBI:17368"/>
        <dbReference type="ChEBI" id="CHEBI:28938"/>
        <dbReference type="EC" id="3.5.4.2"/>
    </reaction>
</comment>
<feature type="domain" description="Adenine deaminase C-terminal" evidence="8">
    <location>
        <begin position="400"/>
        <end position="569"/>
    </location>
</feature>
<keyword evidence="3 6" id="KW-0378">Hydrolase</keyword>
<dbReference type="Proteomes" id="UP000438699">
    <property type="component" value="Unassembled WGS sequence"/>
</dbReference>
<dbReference type="InterPro" id="IPR006679">
    <property type="entry name" value="Adenine_deam"/>
</dbReference>
<evidence type="ECO:0000313" key="9">
    <source>
        <dbReference type="EMBL" id="KAB1443859.1"/>
    </source>
</evidence>
<dbReference type="Gene3D" id="3.20.20.140">
    <property type="entry name" value="Metal-dependent hydrolases"/>
    <property type="match status" value="1"/>
</dbReference>
<evidence type="ECO:0000259" key="8">
    <source>
        <dbReference type="Pfam" id="PF13382"/>
    </source>
</evidence>
<gene>
    <name evidence="6 9" type="primary">ade</name>
    <name evidence="9" type="ORF">F8A88_02300</name>
</gene>
<dbReference type="InterPro" id="IPR006680">
    <property type="entry name" value="Amidohydro-rel"/>
</dbReference>
<comment type="cofactor">
    <cofactor evidence="6">
        <name>Mn(2+)</name>
        <dbReference type="ChEBI" id="CHEBI:29035"/>
    </cofactor>
</comment>
<dbReference type="InterPro" id="IPR026912">
    <property type="entry name" value="Adenine_deam_C"/>
</dbReference>
<evidence type="ECO:0000256" key="5">
    <source>
        <dbReference type="ARBA" id="ARBA00047720"/>
    </source>
</evidence>
<dbReference type="Gene3D" id="2.30.40.10">
    <property type="entry name" value="Urease, subunit C, domain 1"/>
    <property type="match status" value="1"/>
</dbReference>
<name>A0A6N6NA41_9BACT</name>
<proteinExistence type="inferred from homology"/>
<dbReference type="SUPFAM" id="SSF51556">
    <property type="entry name" value="Metallo-dependent hydrolases"/>
    <property type="match status" value="1"/>
</dbReference>
<protein>
    <recommendedName>
        <fullName evidence="2 6">Adenine deaminase</fullName>
        <shortName evidence="6">Adenase</shortName>
        <shortName evidence="6">Adenine aminase</shortName>
        <ecNumber evidence="2 6">3.5.4.2</ecNumber>
    </recommendedName>
</protein>
<evidence type="ECO:0000256" key="2">
    <source>
        <dbReference type="ARBA" id="ARBA00012782"/>
    </source>
</evidence>
<dbReference type="InterPro" id="IPR011059">
    <property type="entry name" value="Metal-dep_hydrolase_composite"/>
</dbReference>
<dbReference type="Pfam" id="PF13382">
    <property type="entry name" value="Adenine_deam_C"/>
    <property type="match status" value="1"/>
</dbReference>
<dbReference type="RefSeq" id="WP_151150233.1">
    <property type="nucleotide sequence ID" value="NZ_WAIE01000001.1"/>
</dbReference>
<evidence type="ECO:0000256" key="1">
    <source>
        <dbReference type="ARBA" id="ARBA00006773"/>
    </source>
</evidence>